<keyword evidence="1" id="KW-0472">Membrane</keyword>
<evidence type="ECO:0000313" key="2">
    <source>
        <dbReference type="EMBL" id="MCF8715532.1"/>
    </source>
</evidence>
<reference evidence="2 3" key="1">
    <citation type="submission" date="2021-01" db="EMBL/GenBank/DDBJ databases">
        <title>Genome sequencing of Joostella atrarenae M1-2 (= KCTC 23194).</title>
        <authorList>
            <person name="Zakaria M.R."/>
            <person name="Lam M.Q."/>
            <person name="Chong C.S."/>
        </authorList>
    </citation>
    <scope>NUCLEOTIDE SEQUENCE [LARGE SCALE GENOMIC DNA]</scope>
    <source>
        <strain evidence="2 3">M1-2</strain>
    </source>
</reference>
<protein>
    <submittedName>
        <fullName evidence="2">Uncharacterized protein</fullName>
    </submittedName>
</protein>
<evidence type="ECO:0000256" key="1">
    <source>
        <dbReference type="SAM" id="Phobius"/>
    </source>
</evidence>
<evidence type="ECO:0000313" key="3">
    <source>
        <dbReference type="Proteomes" id="UP000829517"/>
    </source>
</evidence>
<comment type="caution">
    <text evidence="2">The sequence shown here is derived from an EMBL/GenBank/DDBJ whole genome shotgun (WGS) entry which is preliminary data.</text>
</comment>
<dbReference type="Proteomes" id="UP000829517">
    <property type="component" value="Unassembled WGS sequence"/>
</dbReference>
<proteinExistence type="predicted"/>
<feature type="transmembrane region" description="Helical" evidence="1">
    <location>
        <begin position="12"/>
        <end position="30"/>
    </location>
</feature>
<keyword evidence="3" id="KW-1185">Reference proteome</keyword>
<organism evidence="2 3">
    <name type="scientific">Joostella atrarenae</name>
    <dbReference type="NCBI Taxonomy" id="679257"/>
    <lineage>
        <taxon>Bacteria</taxon>
        <taxon>Pseudomonadati</taxon>
        <taxon>Bacteroidota</taxon>
        <taxon>Flavobacteriia</taxon>
        <taxon>Flavobacteriales</taxon>
        <taxon>Flavobacteriaceae</taxon>
        <taxon>Joostella</taxon>
    </lineage>
</organism>
<gene>
    <name evidence="2" type="ORF">JM658_11920</name>
</gene>
<sequence>MIKDNKKLNIGLGIGLVIIWVSILNKYFHFFDKSEHETTVAYAMNPKVETIGLAKDTFSIDPVIRDPFLGANTQKKFTKKKTKEEYIPVIQKPKPINNVKWPKIQYLGYMKGSESSAKLALIKIDNQLKRIKEGGKYNNIKISKVYKDSIVLIQDNEIIKIFSK</sequence>
<keyword evidence="1" id="KW-1133">Transmembrane helix</keyword>
<dbReference type="RefSeq" id="WP_236959499.1">
    <property type="nucleotide sequence ID" value="NZ_JAETXX010000008.1"/>
</dbReference>
<accession>A0ABS9J510</accession>
<dbReference type="EMBL" id="JAETXX010000008">
    <property type="protein sequence ID" value="MCF8715532.1"/>
    <property type="molecule type" value="Genomic_DNA"/>
</dbReference>
<keyword evidence="1" id="KW-0812">Transmembrane</keyword>
<name>A0ABS9J510_9FLAO</name>